<keyword evidence="3" id="KW-1185">Reference proteome</keyword>
<name>A0ABS8AFJ9_9BACT</name>
<accession>A0ABS8AFJ9</accession>
<reference evidence="2" key="1">
    <citation type="submission" date="2021-10" db="EMBL/GenBank/DDBJ databases">
        <authorList>
            <person name="Dean J.D."/>
            <person name="Kim M.K."/>
            <person name="Newey C.N."/>
            <person name="Stoker T.S."/>
            <person name="Thompson D.W."/>
            <person name="Grose J.H."/>
        </authorList>
    </citation>
    <scope>NUCLEOTIDE SEQUENCE</scope>
    <source>
        <strain evidence="2">BT635</strain>
    </source>
</reference>
<sequence>MHNIYVFTLGLGLSLLSQQARAQAQLAADSSAQTSTALGSLRQHYTQGLGADSRLYNGAEYVDYVRYHVNGHQFFGAKEQQRATLEYGGATYEQVPLRYDIVKDKLVLQAPSSMLDMTLTDENVRRFRIGTHQFVRLVAADTAGATLPRTGYYELLVAEGTVQLLALRRKDLQETAAAGRLVGNITQKNDFYLFHGRRYYKLTKASTVVGLFPEHKAALRKHIRTRKLSFAKDRRETSLVELVRYAVAQPATAK</sequence>
<feature type="chain" id="PRO_5046977692" description="YARHG domain-containing protein" evidence="1">
    <location>
        <begin position="23"/>
        <end position="254"/>
    </location>
</feature>
<evidence type="ECO:0000256" key="1">
    <source>
        <dbReference type="SAM" id="SignalP"/>
    </source>
</evidence>
<dbReference type="EMBL" id="JAJADQ010000006">
    <property type="protein sequence ID" value="MCB2378492.1"/>
    <property type="molecule type" value="Genomic_DNA"/>
</dbReference>
<dbReference type="Proteomes" id="UP001165297">
    <property type="component" value="Unassembled WGS sequence"/>
</dbReference>
<dbReference type="RefSeq" id="WP_226186203.1">
    <property type="nucleotide sequence ID" value="NZ_JAJADQ010000006.1"/>
</dbReference>
<gene>
    <name evidence="2" type="ORF">LGH70_12905</name>
</gene>
<evidence type="ECO:0008006" key="4">
    <source>
        <dbReference type="Google" id="ProtNLM"/>
    </source>
</evidence>
<organism evidence="2 3">
    <name type="scientific">Hymenobacter nitidus</name>
    <dbReference type="NCBI Taxonomy" id="2880929"/>
    <lineage>
        <taxon>Bacteria</taxon>
        <taxon>Pseudomonadati</taxon>
        <taxon>Bacteroidota</taxon>
        <taxon>Cytophagia</taxon>
        <taxon>Cytophagales</taxon>
        <taxon>Hymenobacteraceae</taxon>
        <taxon>Hymenobacter</taxon>
    </lineage>
</organism>
<protein>
    <recommendedName>
        <fullName evidence="4">YARHG domain-containing protein</fullName>
    </recommendedName>
</protein>
<comment type="caution">
    <text evidence="2">The sequence shown here is derived from an EMBL/GenBank/DDBJ whole genome shotgun (WGS) entry which is preliminary data.</text>
</comment>
<keyword evidence="1" id="KW-0732">Signal</keyword>
<proteinExistence type="predicted"/>
<evidence type="ECO:0000313" key="3">
    <source>
        <dbReference type="Proteomes" id="UP001165297"/>
    </source>
</evidence>
<evidence type="ECO:0000313" key="2">
    <source>
        <dbReference type="EMBL" id="MCB2378492.1"/>
    </source>
</evidence>
<feature type="signal peptide" evidence="1">
    <location>
        <begin position="1"/>
        <end position="22"/>
    </location>
</feature>